<evidence type="ECO:0000313" key="3">
    <source>
        <dbReference type="EMBL" id="PCE41001.1"/>
    </source>
</evidence>
<dbReference type="Pfam" id="PF09832">
    <property type="entry name" value="DUF2059"/>
    <property type="match status" value="1"/>
</dbReference>
<organism evidence="3 4">
    <name type="scientific">Rhizorhabdus dicambivorans</name>
    <dbReference type="NCBI Taxonomy" id="1850238"/>
    <lineage>
        <taxon>Bacteria</taxon>
        <taxon>Pseudomonadati</taxon>
        <taxon>Pseudomonadota</taxon>
        <taxon>Alphaproteobacteria</taxon>
        <taxon>Sphingomonadales</taxon>
        <taxon>Sphingomonadaceae</taxon>
        <taxon>Rhizorhabdus</taxon>
    </lineage>
</organism>
<evidence type="ECO:0000313" key="4">
    <source>
        <dbReference type="Proteomes" id="UP000218934"/>
    </source>
</evidence>
<dbReference type="RefSeq" id="WP_066968382.1">
    <property type="nucleotide sequence ID" value="NZ_CP023449.1"/>
</dbReference>
<gene>
    <name evidence="3" type="ORF">COO09_17540</name>
</gene>
<evidence type="ECO:0000256" key="1">
    <source>
        <dbReference type="SAM" id="SignalP"/>
    </source>
</evidence>
<dbReference type="Proteomes" id="UP000218934">
    <property type="component" value="Unassembled WGS sequence"/>
</dbReference>
<name>A0A2A4FUC7_9SPHN</name>
<feature type="domain" description="DUF2059" evidence="2">
    <location>
        <begin position="108"/>
        <end position="163"/>
    </location>
</feature>
<dbReference type="EMBL" id="NWUF01000020">
    <property type="protein sequence ID" value="PCE41001.1"/>
    <property type="molecule type" value="Genomic_DNA"/>
</dbReference>
<protein>
    <submittedName>
        <fullName evidence="3">DUF2059 domain-containing protein</fullName>
    </submittedName>
</protein>
<keyword evidence="4" id="KW-1185">Reference proteome</keyword>
<feature type="chain" id="PRO_5011997408" evidence="1">
    <location>
        <begin position="23"/>
        <end position="185"/>
    </location>
</feature>
<feature type="signal peptide" evidence="1">
    <location>
        <begin position="1"/>
        <end position="22"/>
    </location>
</feature>
<comment type="caution">
    <text evidence="3">The sequence shown here is derived from an EMBL/GenBank/DDBJ whole genome shotgun (WGS) entry which is preliminary data.</text>
</comment>
<accession>A0A2A4FUC7</accession>
<dbReference type="OrthoDB" id="5510290at2"/>
<proteinExistence type="predicted"/>
<evidence type="ECO:0000259" key="2">
    <source>
        <dbReference type="Pfam" id="PF09832"/>
    </source>
</evidence>
<keyword evidence="1" id="KW-0732">Signal</keyword>
<sequence>MMRPILIIAAIAWLAAAHSVSAGLADAAKSPVASAPADIKPADPRAAAAVDKLLSVTGVANQMNALGPQIIDALLPALVRANVGKEQEIEAILREQFLSIFAGLTPDLVAHARSVYLAHFSADELEAIIAFYESPVGLKMTSETPAITREMFAYGQQAGRAAVAGAMPRIIDRMRAANLAVPAGT</sequence>
<dbReference type="KEGG" id="rdi:CMV14_15630"/>
<dbReference type="AlphaFoldDB" id="A0A2A4FUC7"/>
<dbReference type="InterPro" id="IPR018637">
    <property type="entry name" value="DUF2059"/>
</dbReference>
<reference evidence="3 4" key="1">
    <citation type="submission" date="2017-09" db="EMBL/GenBank/DDBJ databases">
        <title>The Catabolism of 3,6-Dichlorosalicylic acid is Initiated by the Cytochrome P450 Monooxygenase DsmABC in Rhizorhabdus dicambivorans Ndbn-20.</title>
        <authorList>
            <person name="Na L."/>
        </authorList>
    </citation>
    <scope>NUCLEOTIDE SEQUENCE [LARGE SCALE GENOMIC DNA]</scope>
    <source>
        <strain evidence="3 4">Ndbn-20m</strain>
    </source>
</reference>